<proteinExistence type="predicted"/>
<evidence type="ECO:0000256" key="2">
    <source>
        <dbReference type="SAM" id="Phobius"/>
    </source>
</evidence>
<dbReference type="EMBL" id="VUMU01000001">
    <property type="protein sequence ID" value="MST56687.1"/>
    <property type="molecule type" value="Genomic_DNA"/>
</dbReference>
<keyword evidence="2" id="KW-0812">Transmembrane</keyword>
<feature type="compositionally biased region" description="Polar residues" evidence="1">
    <location>
        <begin position="136"/>
        <end position="152"/>
    </location>
</feature>
<keyword evidence="2" id="KW-0472">Membrane</keyword>
<evidence type="ECO:0000256" key="1">
    <source>
        <dbReference type="SAM" id="MobiDB-lite"/>
    </source>
</evidence>
<feature type="transmembrane region" description="Helical" evidence="2">
    <location>
        <begin position="45"/>
        <end position="68"/>
    </location>
</feature>
<organism evidence="3 4">
    <name type="scientific">Waltera intestinalis</name>
    <dbReference type="NCBI Taxonomy" id="2606635"/>
    <lineage>
        <taxon>Bacteria</taxon>
        <taxon>Bacillati</taxon>
        <taxon>Bacillota</taxon>
        <taxon>Clostridia</taxon>
        <taxon>Lachnospirales</taxon>
        <taxon>Lachnospiraceae</taxon>
        <taxon>Waltera</taxon>
    </lineage>
</organism>
<name>A0A6L5YG64_9FIRM</name>
<reference evidence="3 4" key="1">
    <citation type="submission" date="2019-08" db="EMBL/GenBank/DDBJ databases">
        <title>In-depth cultivation of the pig gut microbiome towards novel bacterial diversity and tailored functional studies.</title>
        <authorList>
            <person name="Wylensek D."/>
            <person name="Hitch T.C.A."/>
            <person name="Clavel T."/>
        </authorList>
    </citation>
    <scope>NUCLEOTIDE SEQUENCE [LARGE SCALE GENOMIC DNA]</scope>
    <source>
        <strain evidence="3 4">WCA3-601-WT-6H</strain>
    </source>
</reference>
<dbReference type="RefSeq" id="WP_154494792.1">
    <property type="nucleotide sequence ID" value="NZ_VUMU01000001.1"/>
</dbReference>
<feature type="compositionally biased region" description="Acidic residues" evidence="1">
    <location>
        <begin position="174"/>
        <end position="186"/>
    </location>
</feature>
<sequence>MSEQNREKEEKLFRALSGVEEELLHRSEQNEGVEKRKANGKIRRFPLYYVSRIAAACLCFVVVGVLYVTMSSTKMADSTGADTAAPQSAYSAGADGAAPAEDFEAAKAGDTAEEAEMAAAAADMTEGTVAEVTADTDGTVTENAQQAAQNNDSMDEKQRSQPTVSGNEASGAEDSMEEAEQDQEETLIEKQKSPSLEKMKRKGQQ</sequence>
<comment type="caution">
    <text evidence="3">The sequence shown here is derived from an EMBL/GenBank/DDBJ whole genome shotgun (WGS) entry which is preliminary data.</text>
</comment>
<feature type="compositionally biased region" description="Basic and acidic residues" evidence="1">
    <location>
        <begin position="187"/>
        <end position="198"/>
    </location>
</feature>
<feature type="compositionally biased region" description="Low complexity" evidence="1">
    <location>
        <begin position="88"/>
        <end position="97"/>
    </location>
</feature>
<accession>A0A6L5YG64</accession>
<evidence type="ECO:0000313" key="4">
    <source>
        <dbReference type="Proteomes" id="UP000476055"/>
    </source>
</evidence>
<keyword evidence="4" id="KW-1185">Reference proteome</keyword>
<dbReference type="AlphaFoldDB" id="A0A6L5YG64"/>
<dbReference type="Proteomes" id="UP000476055">
    <property type="component" value="Unassembled WGS sequence"/>
</dbReference>
<keyword evidence="2" id="KW-1133">Transmembrane helix</keyword>
<feature type="compositionally biased region" description="Low complexity" evidence="1">
    <location>
        <begin position="118"/>
        <end position="127"/>
    </location>
</feature>
<protein>
    <submittedName>
        <fullName evidence="3">Uncharacterized protein</fullName>
    </submittedName>
</protein>
<evidence type="ECO:0000313" key="3">
    <source>
        <dbReference type="EMBL" id="MST56687.1"/>
    </source>
</evidence>
<gene>
    <name evidence="3" type="ORF">FYJ59_00210</name>
</gene>
<feature type="region of interest" description="Disordered" evidence="1">
    <location>
        <begin position="77"/>
        <end position="97"/>
    </location>
</feature>
<feature type="region of interest" description="Disordered" evidence="1">
    <location>
        <begin position="118"/>
        <end position="205"/>
    </location>
</feature>